<dbReference type="Pfam" id="PF01607">
    <property type="entry name" value="CBM_14"/>
    <property type="match status" value="3"/>
</dbReference>
<dbReference type="PANTHER" id="PTHR23301">
    <property type="entry name" value="CHITIN BINDING PERITROPHIN-A"/>
    <property type="match status" value="1"/>
</dbReference>
<evidence type="ECO:0000256" key="5">
    <source>
        <dbReference type="ARBA" id="ARBA00023180"/>
    </source>
</evidence>
<dbReference type="GO" id="GO:0008061">
    <property type="term" value="F:chitin binding"/>
    <property type="evidence" value="ECO:0007669"/>
    <property type="project" value="UniProtKB-KW"/>
</dbReference>
<keyword evidence="4" id="KW-1015">Disulfide bond</keyword>
<proteinExistence type="predicted"/>
<evidence type="ECO:0000256" key="2">
    <source>
        <dbReference type="ARBA" id="ARBA00022729"/>
    </source>
</evidence>
<dbReference type="PANTHER" id="PTHR23301:SF0">
    <property type="entry name" value="CHITIN-BINDING TYPE-2 DOMAIN-CONTAINING PROTEIN-RELATED"/>
    <property type="match status" value="1"/>
</dbReference>
<evidence type="ECO:0000313" key="8">
    <source>
        <dbReference type="Proteomes" id="UP000886998"/>
    </source>
</evidence>
<evidence type="ECO:0000256" key="1">
    <source>
        <dbReference type="ARBA" id="ARBA00022669"/>
    </source>
</evidence>
<sequence length="281" mass="31135">MKLYTSSDNFNNLSGDLRNMEIKDTLLAILILLSITLIAIAAKDEDEKDDDDDDDGQPDYCPDPNGMYPNPTDCATFFNCVDGQAIAMSCAPGLLFDPETKMCNFANQVKCKNECRGPNGMFPSQHRCDEFVLCTNNKPKVQRCKKGLYFDANLQVCNYKDQVLCTLPGGGKKNKTTGNDKDKGKNKGGGMMMEDMAAKMRAQKELAMASVRSVCPKARGLFAHAESCNMYYQCYDGEVLAKTCPEGLLFDEETHSCAYGKDVECGERRRTSKPKSSSEEK</sequence>
<reference evidence="7" key="1">
    <citation type="submission" date="2020-08" db="EMBL/GenBank/DDBJ databases">
        <title>Multicomponent nature underlies the extraordinary mechanical properties of spider dragline silk.</title>
        <authorList>
            <person name="Kono N."/>
            <person name="Nakamura H."/>
            <person name="Mori M."/>
            <person name="Yoshida Y."/>
            <person name="Ohtoshi R."/>
            <person name="Malay A.D."/>
            <person name="Moran D.A.P."/>
            <person name="Tomita M."/>
            <person name="Numata K."/>
            <person name="Arakawa K."/>
        </authorList>
    </citation>
    <scope>NUCLEOTIDE SEQUENCE</scope>
</reference>
<dbReference type="InterPro" id="IPR051940">
    <property type="entry name" value="Chitin_bind-dev_reg"/>
</dbReference>
<evidence type="ECO:0000256" key="4">
    <source>
        <dbReference type="ARBA" id="ARBA00023157"/>
    </source>
</evidence>
<keyword evidence="2" id="KW-0732">Signal</keyword>
<dbReference type="SUPFAM" id="SSF57625">
    <property type="entry name" value="Invertebrate chitin-binding proteins"/>
    <property type="match status" value="3"/>
</dbReference>
<organism evidence="7 8">
    <name type="scientific">Trichonephila inaurata madagascariensis</name>
    <dbReference type="NCBI Taxonomy" id="2747483"/>
    <lineage>
        <taxon>Eukaryota</taxon>
        <taxon>Metazoa</taxon>
        <taxon>Ecdysozoa</taxon>
        <taxon>Arthropoda</taxon>
        <taxon>Chelicerata</taxon>
        <taxon>Arachnida</taxon>
        <taxon>Araneae</taxon>
        <taxon>Araneomorphae</taxon>
        <taxon>Entelegynae</taxon>
        <taxon>Araneoidea</taxon>
        <taxon>Nephilidae</taxon>
        <taxon>Trichonephila</taxon>
        <taxon>Trichonephila inaurata</taxon>
    </lineage>
</organism>
<evidence type="ECO:0000313" key="7">
    <source>
        <dbReference type="EMBL" id="GFY37781.1"/>
    </source>
</evidence>
<keyword evidence="1" id="KW-0147">Chitin-binding</keyword>
<accession>A0A8X6WQ72</accession>
<keyword evidence="3" id="KW-0677">Repeat</keyword>
<evidence type="ECO:0000256" key="3">
    <source>
        <dbReference type="ARBA" id="ARBA00022737"/>
    </source>
</evidence>
<dbReference type="Gene3D" id="2.170.140.10">
    <property type="entry name" value="Chitin binding domain"/>
    <property type="match status" value="3"/>
</dbReference>
<evidence type="ECO:0000259" key="6">
    <source>
        <dbReference type="PROSITE" id="PS50940"/>
    </source>
</evidence>
<feature type="domain" description="Chitin-binding type-2" evidence="6">
    <location>
        <begin position="212"/>
        <end position="267"/>
    </location>
</feature>
<dbReference type="GO" id="GO:0005576">
    <property type="term" value="C:extracellular region"/>
    <property type="evidence" value="ECO:0007669"/>
    <property type="project" value="InterPro"/>
</dbReference>
<protein>
    <recommendedName>
        <fullName evidence="6">Chitin-binding type-2 domain-containing protein</fullName>
    </recommendedName>
</protein>
<keyword evidence="5" id="KW-0325">Glycoprotein</keyword>
<dbReference type="InterPro" id="IPR036508">
    <property type="entry name" value="Chitin-bd_dom_sf"/>
</dbReference>
<dbReference type="OrthoDB" id="6430025at2759"/>
<dbReference type="Proteomes" id="UP000886998">
    <property type="component" value="Unassembled WGS sequence"/>
</dbReference>
<name>A0A8X6WQ72_9ARAC</name>
<comment type="caution">
    <text evidence="7">The sequence shown here is derived from an EMBL/GenBank/DDBJ whole genome shotgun (WGS) entry which is preliminary data.</text>
</comment>
<keyword evidence="8" id="KW-1185">Reference proteome</keyword>
<gene>
    <name evidence="7" type="ORF">TNIN_385811</name>
</gene>
<feature type="domain" description="Chitin-binding type-2" evidence="6">
    <location>
        <begin position="58"/>
        <end position="113"/>
    </location>
</feature>
<dbReference type="PROSITE" id="PS50940">
    <property type="entry name" value="CHIT_BIND_II"/>
    <property type="match status" value="3"/>
</dbReference>
<dbReference type="InterPro" id="IPR002557">
    <property type="entry name" value="Chitin-bd_dom"/>
</dbReference>
<dbReference type="EMBL" id="BMAV01000486">
    <property type="protein sequence ID" value="GFY37781.1"/>
    <property type="molecule type" value="Genomic_DNA"/>
</dbReference>
<feature type="domain" description="Chitin-binding type-2" evidence="6">
    <location>
        <begin position="115"/>
        <end position="167"/>
    </location>
</feature>
<dbReference type="SMART" id="SM00494">
    <property type="entry name" value="ChtBD2"/>
    <property type="match status" value="3"/>
</dbReference>
<dbReference type="AlphaFoldDB" id="A0A8X6WQ72"/>